<feature type="compositionally biased region" description="Low complexity" evidence="1">
    <location>
        <begin position="282"/>
        <end position="298"/>
    </location>
</feature>
<comment type="caution">
    <text evidence="2">The sequence shown here is derived from an EMBL/GenBank/DDBJ whole genome shotgun (WGS) entry which is preliminary data.</text>
</comment>
<accession>A0A402AC47</accession>
<evidence type="ECO:0000313" key="2">
    <source>
        <dbReference type="EMBL" id="GCE16669.1"/>
    </source>
</evidence>
<evidence type="ECO:0000256" key="1">
    <source>
        <dbReference type="SAM" id="MobiDB-lite"/>
    </source>
</evidence>
<reference evidence="3" key="1">
    <citation type="submission" date="2018-12" db="EMBL/GenBank/DDBJ databases">
        <title>Tengunoibacter tsumagoiensis gen. nov., sp. nov., Dictyobacter kobayashii sp. nov., D. alpinus sp. nov., and D. joshuensis sp. nov. and description of Dictyobacteraceae fam. nov. within the order Ktedonobacterales isolated from Tengu-no-mugimeshi.</title>
        <authorList>
            <person name="Wang C.M."/>
            <person name="Zheng Y."/>
            <person name="Sakai Y."/>
            <person name="Toyoda A."/>
            <person name="Minakuchi Y."/>
            <person name="Abe K."/>
            <person name="Yokota A."/>
            <person name="Yabe S."/>
        </authorList>
    </citation>
    <scope>NUCLEOTIDE SEQUENCE [LARGE SCALE GENOMIC DNA]</scope>
    <source>
        <strain evidence="3">Uno11</strain>
    </source>
</reference>
<dbReference type="EMBL" id="BIFS01000001">
    <property type="protein sequence ID" value="GCE16669.1"/>
    <property type="molecule type" value="Genomic_DNA"/>
</dbReference>
<keyword evidence="3" id="KW-1185">Reference proteome</keyword>
<feature type="compositionally biased region" description="Polar residues" evidence="1">
    <location>
        <begin position="402"/>
        <end position="413"/>
    </location>
</feature>
<feature type="compositionally biased region" description="Polar residues" evidence="1">
    <location>
        <begin position="222"/>
        <end position="257"/>
    </location>
</feature>
<feature type="compositionally biased region" description="Basic and acidic residues" evidence="1">
    <location>
        <begin position="486"/>
        <end position="496"/>
    </location>
</feature>
<protein>
    <submittedName>
        <fullName evidence="2">Uncharacterized protein</fullName>
    </submittedName>
</protein>
<organism evidence="2 3">
    <name type="scientific">Dictyobacter kobayashii</name>
    <dbReference type="NCBI Taxonomy" id="2014872"/>
    <lineage>
        <taxon>Bacteria</taxon>
        <taxon>Bacillati</taxon>
        <taxon>Chloroflexota</taxon>
        <taxon>Ktedonobacteria</taxon>
        <taxon>Ktedonobacterales</taxon>
        <taxon>Dictyobacteraceae</taxon>
        <taxon>Dictyobacter</taxon>
    </lineage>
</organism>
<dbReference type="Proteomes" id="UP000287188">
    <property type="component" value="Unassembled WGS sequence"/>
</dbReference>
<dbReference type="AlphaFoldDB" id="A0A402AC47"/>
<name>A0A402AC47_9CHLR</name>
<feature type="compositionally biased region" description="Basic and acidic residues" evidence="1">
    <location>
        <begin position="420"/>
        <end position="430"/>
    </location>
</feature>
<feature type="region of interest" description="Disordered" evidence="1">
    <location>
        <begin position="156"/>
        <end position="496"/>
    </location>
</feature>
<evidence type="ECO:0000313" key="3">
    <source>
        <dbReference type="Proteomes" id="UP000287188"/>
    </source>
</evidence>
<dbReference type="RefSeq" id="WP_126548520.1">
    <property type="nucleotide sequence ID" value="NZ_BIFS01000001.1"/>
</dbReference>
<sequence>MAVYSTLIVAVFNEQGSAERAIEQLYNAGVASNRISYSGRGAAHPEESFLDSLKNLFGGTHTHTSNNVMHDLSNMGLPDEEAQYYGREFEMGRIIVAVQPEENSRDVLAILQNHGGYHFHSPEGTITGGTQRTESGAAGYNQADAYEQQTGYNARQDMNATPGERGSPGTGMGSYAQGVNRPDYSGQPGFTASSQPAGNVFNRDVNAPDYKQQQPYREEAPSTENYGQNEPSRQGNINERNVAQPDYKQQQGSNAAPSTAGAFGQQSAPARPQNTPGQQTNAPSQQPGSSGPSQVSASTYQRDISKPEPGKQQESNLDATLRPAGEYKQNINAAEAARPQNISGQKSVTPDYNRPQNTPGQVSGTPDYSSTQESLKKDKDTTSASNQSEYSVPIHPKEDSTKNAGSSAYNSQPDYPELMRPADELTKQDVKAPNANAQQTPPIHPAGPAGPYSQGIDSSYEEPEDPNTIKNRESRQESQSYKNNNAKRDQKQKPER</sequence>
<gene>
    <name evidence="2" type="ORF">KDK_04690</name>
</gene>
<feature type="compositionally biased region" description="Polar residues" evidence="1">
    <location>
        <begin position="264"/>
        <end position="281"/>
    </location>
</feature>
<feature type="compositionally biased region" description="Polar residues" evidence="1">
    <location>
        <begin position="188"/>
        <end position="197"/>
    </location>
</feature>
<dbReference type="OrthoDB" id="166956at2"/>
<proteinExistence type="predicted"/>
<feature type="compositionally biased region" description="Polar residues" evidence="1">
    <location>
        <begin position="340"/>
        <end position="373"/>
    </location>
</feature>